<feature type="chain" id="PRO_5012546319" description="Endonuclease/exonuclease/phosphatase domain-containing protein" evidence="1">
    <location>
        <begin position="19"/>
        <end position="926"/>
    </location>
</feature>
<gene>
    <name evidence="3" type="ORF">SAMN05421686_11080</name>
</gene>
<keyword evidence="4" id="KW-1185">Reference proteome</keyword>
<dbReference type="Pfam" id="PF03372">
    <property type="entry name" value="Exo_endo_phos"/>
    <property type="match status" value="1"/>
</dbReference>
<dbReference type="AlphaFoldDB" id="A0A1N7PLV5"/>
<evidence type="ECO:0000313" key="3">
    <source>
        <dbReference type="EMBL" id="SIT11592.1"/>
    </source>
</evidence>
<dbReference type="EMBL" id="FTOH01000010">
    <property type="protein sequence ID" value="SIT11592.1"/>
    <property type="molecule type" value="Genomic_DNA"/>
</dbReference>
<dbReference type="InterPro" id="IPR047971">
    <property type="entry name" value="ExeM-like"/>
</dbReference>
<dbReference type="OrthoDB" id="9800417at2"/>
<feature type="domain" description="Endonuclease/exonuclease/phosphatase" evidence="2">
    <location>
        <begin position="517"/>
        <end position="797"/>
    </location>
</feature>
<keyword evidence="1" id="KW-0732">Signal</keyword>
<name>A0A1N7PLV5_9GAMM</name>
<evidence type="ECO:0000259" key="2">
    <source>
        <dbReference type="Pfam" id="PF03372"/>
    </source>
</evidence>
<sequence>MKHSLLWLAMFSASAAHADILINETDADNPSTDTAEFIELYDGGIGAQSLNGLSLVLFNGSNDSSYESISLNGFQTNSDGYFVVCGDASNVSNCDLDVSPDSNLIQNGADAVALYSRPATDFPGSSAVTTEELVDAVVYDTNDGDDAGLLVLLKAGQPQLNEAMSGNKDQHSLQRCSGGARETEGFVADLPTPGEANSCGGSEPEPTLGACGDAATPISAIQGLITDITNDASPLNGQQVIVEAIVTTDLQGGTLANGDYSYQYSGFWLQQADSEADADPMTSEGVFVYNYSENVSVGDRVRLQATVGEYNNVTQLSNISDIAVCSSGNALPTAVEMSLPVADLAEFEAVEGMLVESDQSLLISDLFGTGYGFGNYGQFAVSSRLHFQGTEIALPGSSEALAAEPNRVLDTLLVDDGVSASYPEYIPFPDASGFSADNPVRIGYSVPAFQGVMNAFRDNYTVIPSAVTIDPTHPRTLAPQVSEQANLVVVGMNVLNFFNGDGMGGGFPTPRGAPTQDALDMQTAKIVAALDAMDADVIGLMELENDGWGPESAIVELTAALNAAQAPGDEYSVINPGVAASGLGTDAIAVGLIYRADRVSPAGAARVLDSSNSPLDENNTPLFDDTKNRPALIQTFNVDGQEITFAVNHLKSKGSACYEPNEGADGQGNCNINRTRAAQALVEFLADDEQVMILGDLNAYSQEDPMQAFYSAGFTNLKYTEAATEEQPYSYTFSGLLGSLDHALATSDLLAQVVSVDAWHINSVEDSLVDYLTEANGQPYSSVDNYAAPDAYRSSDHDPIVVGLMIEAPNVAPEQIADIPVIEITRRNENIELDLSAYVSDADGDLLSYEALTLPQGMTLSAMGVLSGVADRDLLNQLPATATIEVSDGAESVQLVVDIRDERPVTNFFSRIIELFRSIFSWLFGR</sequence>
<dbReference type="PANTHER" id="PTHR42834:SF1">
    <property type="entry name" value="ENDONUCLEASE_EXONUCLEASE_PHOSPHATASE FAMILY PROTEIN (AFU_ORTHOLOGUE AFUA_3G09210)"/>
    <property type="match status" value="1"/>
</dbReference>
<dbReference type="RefSeq" id="WP_076517372.1">
    <property type="nucleotide sequence ID" value="NZ_FTOH01000010.1"/>
</dbReference>
<accession>A0A1N7PLV5</accession>
<dbReference type="SUPFAM" id="SSF56219">
    <property type="entry name" value="DNase I-like"/>
    <property type="match status" value="1"/>
</dbReference>
<dbReference type="Gene3D" id="3.60.10.10">
    <property type="entry name" value="Endonuclease/exonuclease/phosphatase"/>
    <property type="match status" value="1"/>
</dbReference>
<dbReference type="InterPro" id="IPR036691">
    <property type="entry name" value="Endo/exonu/phosph_ase_sf"/>
</dbReference>
<dbReference type="GO" id="GO:0003824">
    <property type="term" value="F:catalytic activity"/>
    <property type="evidence" value="ECO:0007669"/>
    <property type="project" value="InterPro"/>
</dbReference>
<dbReference type="Proteomes" id="UP000185639">
    <property type="component" value="Unassembled WGS sequence"/>
</dbReference>
<dbReference type="STRING" id="484498.SAMN05421686_11080"/>
<feature type="signal peptide" evidence="1">
    <location>
        <begin position="1"/>
        <end position="18"/>
    </location>
</feature>
<dbReference type="InterPro" id="IPR005135">
    <property type="entry name" value="Endo/exonuclease/phosphatase"/>
</dbReference>
<reference evidence="4" key="1">
    <citation type="submission" date="2017-01" db="EMBL/GenBank/DDBJ databases">
        <authorList>
            <person name="Varghese N."/>
            <person name="Submissions S."/>
        </authorList>
    </citation>
    <scope>NUCLEOTIDE SEQUENCE [LARGE SCALE GENOMIC DNA]</scope>
    <source>
        <strain evidence="4">DSM 24913</strain>
    </source>
</reference>
<protein>
    <recommendedName>
        <fullName evidence="2">Endonuclease/exonuclease/phosphatase domain-containing protein</fullName>
    </recommendedName>
</protein>
<dbReference type="NCBIfam" id="NF033681">
    <property type="entry name" value="ExeM_NucH_DNase"/>
    <property type="match status" value="1"/>
</dbReference>
<proteinExistence type="predicted"/>
<dbReference type="CDD" id="cd04486">
    <property type="entry name" value="YhcR_OBF_like"/>
    <property type="match status" value="1"/>
</dbReference>
<evidence type="ECO:0000256" key="1">
    <source>
        <dbReference type="SAM" id="SignalP"/>
    </source>
</evidence>
<evidence type="ECO:0000313" key="4">
    <source>
        <dbReference type="Proteomes" id="UP000185639"/>
    </source>
</evidence>
<dbReference type="CDD" id="cd10283">
    <property type="entry name" value="MnuA_DNase1-like"/>
    <property type="match status" value="1"/>
</dbReference>
<organism evidence="3 4">
    <name type="scientific">Thalassolituus maritimus</name>
    <dbReference type="NCBI Taxonomy" id="484498"/>
    <lineage>
        <taxon>Bacteria</taxon>
        <taxon>Pseudomonadati</taxon>
        <taxon>Pseudomonadota</taxon>
        <taxon>Gammaproteobacteria</taxon>
        <taxon>Oceanospirillales</taxon>
        <taxon>Oceanospirillaceae</taxon>
        <taxon>Thalassolituus</taxon>
    </lineage>
</organism>
<dbReference type="PANTHER" id="PTHR42834">
    <property type="entry name" value="ENDONUCLEASE/EXONUCLEASE/PHOSPHATASE FAMILY PROTEIN (AFU_ORTHOLOGUE AFUA_3G09210)"/>
    <property type="match status" value="1"/>
</dbReference>